<dbReference type="SUPFAM" id="SSF103473">
    <property type="entry name" value="MFS general substrate transporter"/>
    <property type="match status" value="1"/>
</dbReference>
<feature type="transmembrane region" description="Helical" evidence="7">
    <location>
        <begin position="81"/>
        <end position="98"/>
    </location>
</feature>
<dbReference type="PANTHER" id="PTHR23517:SF3">
    <property type="entry name" value="INTEGRAL MEMBRANE TRANSPORT PROTEIN"/>
    <property type="match status" value="1"/>
</dbReference>
<dbReference type="GO" id="GO:0005886">
    <property type="term" value="C:plasma membrane"/>
    <property type="evidence" value="ECO:0007669"/>
    <property type="project" value="UniProtKB-SubCell"/>
</dbReference>
<gene>
    <name evidence="9" type="ORF">COOX1_0477</name>
</gene>
<dbReference type="Pfam" id="PF07690">
    <property type="entry name" value="MFS_1"/>
    <property type="match status" value="2"/>
</dbReference>
<evidence type="ECO:0000256" key="6">
    <source>
        <dbReference type="ARBA" id="ARBA00023136"/>
    </source>
</evidence>
<dbReference type="AlphaFoldDB" id="A0A6F9E182"/>
<comment type="subcellular location">
    <subcellularLocation>
        <location evidence="1">Cell membrane</location>
        <topology evidence="1">Multi-pass membrane protein</topology>
    </subcellularLocation>
</comment>
<dbReference type="EMBL" id="LR792683">
    <property type="protein sequence ID" value="CAB3390567.1"/>
    <property type="molecule type" value="Genomic_DNA"/>
</dbReference>
<feature type="transmembrane region" description="Helical" evidence="7">
    <location>
        <begin position="145"/>
        <end position="165"/>
    </location>
</feature>
<feature type="transmembrane region" description="Helical" evidence="7">
    <location>
        <begin position="376"/>
        <end position="394"/>
    </location>
</feature>
<feature type="transmembrane region" description="Helical" evidence="7">
    <location>
        <begin position="12"/>
        <end position="30"/>
    </location>
</feature>
<feature type="transmembrane region" description="Helical" evidence="7">
    <location>
        <begin position="309"/>
        <end position="333"/>
    </location>
</feature>
<evidence type="ECO:0000256" key="4">
    <source>
        <dbReference type="ARBA" id="ARBA00022692"/>
    </source>
</evidence>
<dbReference type="InterPro" id="IPR036259">
    <property type="entry name" value="MFS_trans_sf"/>
</dbReference>
<feature type="transmembrane region" description="Helical" evidence="7">
    <location>
        <begin position="104"/>
        <end position="124"/>
    </location>
</feature>
<keyword evidence="6 7" id="KW-0472">Membrane</keyword>
<evidence type="ECO:0000256" key="2">
    <source>
        <dbReference type="ARBA" id="ARBA00022448"/>
    </source>
</evidence>
<dbReference type="GO" id="GO:0022857">
    <property type="term" value="F:transmembrane transporter activity"/>
    <property type="evidence" value="ECO:0007669"/>
    <property type="project" value="InterPro"/>
</dbReference>
<keyword evidence="5 7" id="KW-1133">Transmembrane helix</keyword>
<protein>
    <submittedName>
        <fullName evidence="9">MFS transporter</fullName>
    </submittedName>
</protein>
<keyword evidence="2" id="KW-0813">Transport</keyword>
<dbReference type="RefSeq" id="WP_170084827.1">
    <property type="nucleotide sequence ID" value="NZ_CP047972.1"/>
</dbReference>
<name>A0A6F9E182_9BACL</name>
<feature type="domain" description="Major facilitator superfamily (MFS) profile" evidence="8">
    <location>
        <begin position="14"/>
        <end position="398"/>
    </location>
</feature>
<organism evidence="9 10">
    <name type="scientific">Kyrpidia spormannii</name>
    <dbReference type="NCBI Taxonomy" id="2055160"/>
    <lineage>
        <taxon>Bacteria</taxon>
        <taxon>Bacillati</taxon>
        <taxon>Bacillota</taxon>
        <taxon>Bacilli</taxon>
        <taxon>Bacillales</taxon>
        <taxon>Alicyclobacillaceae</taxon>
        <taxon>Kyrpidia</taxon>
    </lineage>
</organism>
<feature type="transmembrane region" description="Helical" evidence="7">
    <location>
        <begin position="171"/>
        <end position="188"/>
    </location>
</feature>
<dbReference type="CDD" id="cd17325">
    <property type="entry name" value="MFS_MdtG_SLC18_like"/>
    <property type="match status" value="1"/>
</dbReference>
<evidence type="ECO:0000256" key="1">
    <source>
        <dbReference type="ARBA" id="ARBA00004651"/>
    </source>
</evidence>
<sequence length="409" mass="43250">MGGIGLLQSRPVQIALLVIVNLFVGGMVGLERTVLPLLANEEFGIAGKSAAVAFIISFGVVKALSNLFAGRIADLLGRKRLLVAGWVVGLPVPFLVMFAPNWNWVIFANVLLGINQGFCWSMTVNMKIDLAGPRFRGLVLGLNEFAGYSAISITALVSGYVAAVYGVRPQPFYLGVAYALAGLLLSSVPVKDTTALSKTVAGSSLPLGRAFAIATWQNKPLLSASQAGFMTNFKDGMIWGLLPLFLNAHALDIAAVGTIVALYPGTWGLLQLATGPLSDRFGRTWLIIVGMLIQGGAILWIVFTQGFALWSIGSILLGVGTAMVYPTLLAAVADHSEAEWRASALGVYRFWRDFGYAVGALVSGLLADALGTSTSMGIVGVLVIASGLVAALWLRDVQSERFTETGVTR</sequence>
<feature type="transmembrane region" description="Helical" evidence="7">
    <location>
        <begin position="50"/>
        <end position="69"/>
    </location>
</feature>
<dbReference type="InterPro" id="IPR050171">
    <property type="entry name" value="MFS_Transporters"/>
</dbReference>
<dbReference type="InterPro" id="IPR011701">
    <property type="entry name" value="MFS"/>
</dbReference>
<accession>A0A6F9E182</accession>
<evidence type="ECO:0000256" key="5">
    <source>
        <dbReference type="ARBA" id="ARBA00022989"/>
    </source>
</evidence>
<feature type="transmembrane region" description="Helical" evidence="7">
    <location>
        <begin position="284"/>
        <end position="303"/>
    </location>
</feature>
<feature type="transmembrane region" description="Helical" evidence="7">
    <location>
        <begin position="237"/>
        <end position="263"/>
    </location>
</feature>
<dbReference type="InterPro" id="IPR005829">
    <property type="entry name" value="Sugar_transporter_CS"/>
</dbReference>
<dbReference type="Proteomes" id="UP000502196">
    <property type="component" value="Chromosome"/>
</dbReference>
<dbReference type="InterPro" id="IPR020846">
    <property type="entry name" value="MFS_dom"/>
</dbReference>
<evidence type="ECO:0000313" key="10">
    <source>
        <dbReference type="Proteomes" id="UP000502196"/>
    </source>
</evidence>
<keyword evidence="3" id="KW-1003">Cell membrane</keyword>
<dbReference type="PROSITE" id="PS50850">
    <property type="entry name" value="MFS"/>
    <property type="match status" value="1"/>
</dbReference>
<evidence type="ECO:0000256" key="7">
    <source>
        <dbReference type="SAM" id="Phobius"/>
    </source>
</evidence>
<dbReference type="PANTHER" id="PTHR23517">
    <property type="entry name" value="RESISTANCE PROTEIN MDTM, PUTATIVE-RELATED-RELATED"/>
    <property type="match status" value="1"/>
</dbReference>
<evidence type="ECO:0000313" key="9">
    <source>
        <dbReference type="EMBL" id="CAB3390567.1"/>
    </source>
</evidence>
<keyword evidence="4 7" id="KW-0812">Transmembrane</keyword>
<reference evidence="9 10" key="1">
    <citation type="submission" date="2020-04" db="EMBL/GenBank/DDBJ databases">
        <authorList>
            <person name="Hogendoorn C."/>
        </authorList>
    </citation>
    <scope>NUCLEOTIDE SEQUENCE [LARGE SCALE GENOMIC DNA]</scope>
    <source>
        <strain evidence="9">COOX1</strain>
    </source>
</reference>
<evidence type="ECO:0000256" key="3">
    <source>
        <dbReference type="ARBA" id="ARBA00022475"/>
    </source>
</evidence>
<dbReference type="Gene3D" id="1.20.1250.20">
    <property type="entry name" value="MFS general substrate transporter like domains"/>
    <property type="match status" value="2"/>
</dbReference>
<proteinExistence type="predicted"/>
<dbReference type="PROSITE" id="PS00216">
    <property type="entry name" value="SUGAR_TRANSPORT_1"/>
    <property type="match status" value="1"/>
</dbReference>
<evidence type="ECO:0000259" key="8">
    <source>
        <dbReference type="PROSITE" id="PS50850"/>
    </source>
</evidence>